<name>A0A843V6J9_COLES</name>
<evidence type="ECO:0000313" key="2">
    <source>
        <dbReference type="Proteomes" id="UP000652761"/>
    </source>
</evidence>
<evidence type="ECO:0000313" key="1">
    <source>
        <dbReference type="EMBL" id="MQL90876.1"/>
    </source>
</evidence>
<proteinExistence type="predicted"/>
<sequence>MPVGMPDSSCLLMMERVAWGGYNRGVSQRTCSAPSGHTFRAGDPHGGSNVLFGDILGCSAHKVNIPVRKPFAVVWYGRADDLLGDMPLRSLTTSDHGGQTMEVFEPPWFRSTTLAARRSTSIEKCGTRGWRFRGYSFFPFSLGFHRLPARRRRGRFHAGVLPVQRWRGNFCLHGGLLGFRLRGGGAGAFICTEDVGVSPARRTPRRTLSHGEVERGVVGYVRLQVSPPSFETNTFCSASSLRRPMFSMSCATAVPDDASFSVRTRRREATESHVPFFRGRREHLHVRCLRPKSGAEGEPPLLLQLVQSFIPFATPSFPISLYAL</sequence>
<keyword evidence="2" id="KW-1185">Reference proteome</keyword>
<organism evidence="1 2">
    <name type="scientific">Colocasia esculenta</name>
    <name type="common">Wild taro</name>
    <name type="synonym">Arum esculentum</name>
    <dbReference type="NCBI Taxonomy" id="4460"/>
    <lineage>
        <taxon>Eukaryota</taxon>
        <taxon>Viridiplantae</taxon>
        <taxon>Streptophyta</taxon>
        <taxon>Embryophyta</taxon>
        <taxon>Tracheophyta</taxon>
        <taxon>Spermatophyta</taxon>
        <taxon>Magnoliopsida</taxon>
        <taxon>Liliopsida</taxon>
        <taxon>Araceae</taxon>
        <taxon>Aroideae</taxon>
        <taxon>Colocasieae</taxon>
        <taxon>Colocasia</taxon>
    </lineage>
</organism>
<dbReference type="AlphaFoldDB" id="A0A843V6J9"/>
<comment type="caution">
    <text evidence="1">The sequence shown here is derived from an EMBL/GenBank/DDBJ whole genome shotgun (WGS) entry which is preliminary data.</text>
</comment>
<reference evidence="1" key="1">
    <citation type="submission" date="2017-07" db="EMBL/GenBank/DDBJ databases">
        <title>Taro Niue Genome Assembly and Annotation.</title>
        <authorList>
            <person name="Atibalentja N."/>
            <person name="Keating K."/>
            <person name="Fields C.J."/>
        </authorList>
    </citation>
    <scope>NUCLEOTIDE SEQUENCE</scope>
    <source>
        <strain evidence="1">Niue_2</strain>
        <tissue evidence="1">Leaf</tissue>
    </source>
</reference>
<accession>A0A843V6J9</accession>
<dbReference type="EMBL" id="NMUH01001281">
    <property type="protein sequence ID" value="MQL90876.1"/>
    <property type="molecule type" value="Genomic_DNA"/>
</dbReference>
<dbReference type="Proteomes" id="UP000652761">
    <property type="component" value="Unassembled WGS sequence"/>
</dbReference>
<protein>
    <submittedName>
        <fullName evidence="1">Uncharacterized protein</fullName>
    </submittedName>
</protein>
<gene>
    <name evidence="1" type="ORF">Taro_023482</name>
</gene>